<evidence type="ECO:0000313" key="3">
    <source>
        <dbReference type="Proteomes" id="UP000614216"/>
    </source>
</evidence>
<keyword evidence="1" id="KW-0732">Signal</keyword>
<gene>
    <name evidence="2" type="ORF">JMN32_09385</name>
</gene>
<dbReference type="EMBL" id="JAEUGD010000031">
    <property type="protein sequence ID" value="MBL6446521.1"/>
    <property type="molecule type" value="Genomic_DNA"/>
</dbReference>
<dbReference type="AlphaFoldDB" id="A0A937KB74"/>
<feature type="chain" id="PRO_5038058654" description="DUF4412 domain-containing protein" evidence="1">
    <location>
        <begin position="24"/>
        <end position="199"/>
    </location>
</feature>
<reference evidence="2" key="1">
    <citation type="submission" date="2021-01" db="EMBL/GenBank/DDBJ databases">
        <title>Fulvivirga kasyanovii gen. nov., sp nov., a novel member of the phylum Bacteroidetes isolated from seawater in a mussel farm.</title>
        <authorList>
            <person name="Zhao L.-H."/>
            <person name="Wang Z.-J."/>
        </authorList>
    </citation>
    <scope>NUCLEOTIDE SEQUENCE</scope>
    <source>
        <strain evidence="2">29W222</strain>
    </source>
</reference>
<keyword evidence="3" id="KW-1185">Reference proteome</keyword>
<dbReference type="RefSeq" id="WP_202856056.1">
    <property type="nucleotide sequence ID" value="NZ_JAEUGD010000031.1"/>
</dbReference>
<protein>
    <recommendedName>
        <fullName evidence="4">DUF4412 domain-containing protein</fullName>
    </recommendedName>
</protein>
<evidence type="ECO:0008006" key="4">
    <source>
        <dbReference type="Google" id="ProtNLM"/>
    </source>
</evidence>
<dbReference type="Proteomes" id="UP000614216">
    <property type="component" value="Unassembled WGS sequence"/>
</dbReference>
<evidence type="ECO:0000256" key="1">
    <source>
        <dbReference type="SAM" id="SignalP"/>
    </source>
</evidence>
<organism evidence="2 3">
    <name type="scientific">Fulvivirga marina</name>
    <dbReference type="NCBI Taxonomy" id="2494733"/>
    <lineage>
        <taxon>Bacteria</taxon>
        <taxon>Pseudomonadati</taxon>
        <taxon>Bacteroidota</taxon>
        <taxon>Cytophagia</taxon>
        <taxon>Cytophagales</taxon>
        <taxon>Fulvivirgaceae</taxon>
        <taxon>Fulvivirga</taxon>
    </lineage>
</organism>
<proteinExistence type="predicted"/>
<comment type="caution">
    <text evidence="2">The sequence shown here is derived from an EMBL/GenBank/DDBJ whole genome shotgun (WGS) entry which is preliminary data.</text>
</comment>
<evidence type="ECO:0000313" key="2">
    <source>
        <dbReference type="EMBL" id="MBL6446521.1"/>
    </source>
</evidence>
<accession>A0A937KB74</accession>
<feature type="signal peptide" evidence="1">
    <location>
        <begin position="1"/>
        <end position="23"/>
    </location>
</feature>
<name>A0A937KB74_9BACT</name>
<sequence length="199" mass="23100">MIMVLNKRVLFLTILSVCMTVMAYGQKTHLPEPYINHAENGLIYNTVFAYKEYSFSGLMVVKKEGEAYRVVLLSKLGPSIMDFVLENGELIWNKVPKGMERAVIRKIMARDFSIMLLTDLQNPDKVRKRKDGYKVKGAGIIKVKLANNNDVREAETKNTFTFFKTKASFFYTNDDHIPDEICVNHRYIKMKMEMKLLER</sequence>